<dbReference type="CDD" id="cd04301">
    <property type="entry name" value="NAT_SF"/>
    <property type="match status" value="1"/>
</dbReference>
<sequence length="155" mass="17788">MDVDIVEADYQNPRHCSDIKYLTNAYAKDEMGGAHPLPQQTLQEMIEGLRGTSNAFTMIAYHKETAVGIANCFVGFSTFEARKLINIHDLAVLLDYRNRGIGELLLQSIQKRARKLKCCKLTLEVRVDNPARQLYERFGFETGDPEMLFMTKEYY</sequence>
<dbReference type="Proteomes" id="UP000473278">
    <property type="component" value="Unassembled WGS sequence"/>
</dbReference>
<evidence type="ECO:0000256" key="2">
    <source>
        <dbReference type="ARBA" id="ARBA00023315"/>
    </source>
</evidence>
<proteinExistence type="predicted"/>
<dbReference type="Pfam" id="PF00583">
    <property type="entry name" value="Acetyltransf_1"/>
    <property type="match status" value="1"/>
</dbReference>
<dbReference type="InterPro" id="IPR000182">
    <property type="entry name" value="GNAT_dom"/>
</dbReference>
<dbReference type="InterPro" id="IPR050680">
    <property type="entry name" value="YpeA/RimI_acetyltransf"/>
</dbReference>
<keyword evidence="1 4" id="KW-0808">Transferase</keyword>
<accession>A0A6M1SQJ9</accession>
<dbReference type="RefSeq" id="WP_165143252.1">
    <property type="nucleotide sequence ID" value="NZ_JAALLT010000004.1"/>
</dbReference>
<evidence type="ECO:0000259" key="3">
    <source>
        <dbReference type="PROSITE" id="PS51186"/>
    </source>
</evidence>
<evidence type="ECO:0000256" key="1">
    <source>
        <dbReference type="ARBA" id="ARBA00022679"/>
    </source>
</evidence>
<dbReference type="GO" id="GO:0016747">
    <property type="term" value="F:acyltransferase activity, transferring groups other than amino-acyl groups"/>
    <property type="evidence" value="ECO:0007669"/>
    <property type="project" value="InterPro"/>
</dbReference>
<dbReference type="Gene3D" id="3.40.630.30">
    <property type="match status" value="1"/>
</dbReference>
<dbReference type="AlphaFoldDB" id="A0A6M1SQJ9"/>
<gene>
    <name evidence="4" type="ORF">G3570_13520</name>
</gene>
<organism evidence="4 5">
    <name type="scientific">Halalkalibaculum roseum</name>
    <dbReference type="NCBI Taxonomy" id="2709311"/>
    <lineage>
        <taxon>Bacteria</taxon>
        <taxon>Pseudomonadati</taxon>
        <taxon>Balneolota</taxon>
        <taxon>Balneolia</taxon>
        <taxon>Balneolales</taxon>
        <taxon>Balneolaceae</taxon>
        <taxon>Halalkalibaculum</taxon>
    </lineage>
</organism>
<reference evidence="4 5" key="1">
    <citation type="submission" date="2020-02" db="EMBL/GenBank/DDBJ databases">
        <title>Balneolaceae bacterium YR4-1, complete genome.</title>
        <authorList>
            <person name="Li Y."/>
            <person name="Wu S."/>
        </authorList>
    </citation>
    <scope>NUCLEOTIDE SEQUENCE [LARGE SCALE GENOMIC DNA]</scope>
    <source>
        <strain evidence="4 5">YR4-1</strain>
    </source>
</reference>
<name>A0A6M1SQJ9_9BACT</name>
<feature type="domain" description="N-acetyltransferase" evidence="3">
    <location>
        <begin position="3"/>
        <end position="155"/>
    </location>
</feature>
<protein>
    <submittedName>
        <fullName evidence="4">GNAT family N-acetyltransferase</fullName>
    </submittedName>
</protein>
<keyword evidence="5" id="KW-1185">Reference proteome</keyword>
<keyword evidence="2" id="KW-0012">Acyltransferase</keyword>
<evidence type="ECO:0000313" key="4">
    <source>
        <dbReference type="EMBL" id="NGP77661.1"/>
    </source>
</evidence>
<comment type="caution">
    <text evidence="4">The sequence shown here is derived from an EMBL/GenBank/DDBJ whole genome shotgun (WGS) entry which is preliminary data.</text>
</comment>
<dbReference type="PROSITE" id="PS51186">
    <property type="entry name" value="GNAT"/>
    <property type="match status" value="1"/>
</dbReference>
<dbReference type="InterPro" id="IPR016181">
    <property type="entry name" value="Acyl_CoA_acyltransferase"/>
</dbReference>
<dbReference type="PANTHER" id="PTHR43420">
    <property type="entry name" value="ACETYLTRANSFERASE"/>
    <property type="match status" value="1"/>
</dbReference>
<evidence type="ECO:0000313" key="5">
    <source>
        <dbReference type="Proteomes" id="UP000473278"/>
    </source>
</evidence>
<dbReference type="SUPFAM" id="SSF55729">
    <property type="entry name" value="Acyl-CoA N-acyltransferases (Nat)"/>
    <property type="match status" value="1"/>
</dbReference>
<dbReference type="EMBL" id="JAALLT010000004">
    <property type="protein sequence ID" value="NGP77661.1"/>
    <property type="molecule type" value="Genomic_DNA"/>
</dbReference>